<evidence type="ECO:0000256" key="1">
    <source>
        <dbReference type="ARBA" id="ARBA00010062"/>
    </source>
</evidence>
<dbReference type="SUPFAM" id="SSF53822">
    <property type="entry name" value="Periplasmic binding protein-like I"/>
    <property type="match status" value="1"/>
</dbReference>
<dbReference type="PANTHER" id="PTHR47235:SF1">
    <property type="entry name" value="BLR6548 PROTEIN"/>
    <property type="match status" value="1"/>
</dbReference>
<evidence type="ECO:0000259" key="5">
    <source>
        <dbReference type="Pfam" id="PF13458"/>
    </source>
</evidence>
<evidence type="ECO:0000256" key="2">
    <source>
        <dbReference type="ARBA" id="ARBA00022729"/>
    </source>
</evidence>
<dbReference type="Pfam" id="PF13458">
    <property type="entry name" value="Peripla_BP_6"/>
    <property type="match status" value="1"/>
</dbReference>
<evidence type="ECO:0000256" key="4">
    <source>
        <dbReference type="SAM" id="SignalP"/>
    </source>
</evidence>
<reference evidence="6 7" key="1">
    <citation type="submission" date="2019-12" db="EMBL/GenBank/DDBJ databases">
        <title>Whole genome sequencing of endophytic Actinobacterium Micromonospora sp. MPMI6T.</title>
        <authorList>
            <person name="Evv R."/>
            <person name="Podile A.R."/>
        </authorList>
    </citation>
    <scope>NUCLEOTIDE SEQUENCE [LARGE SCALE GENOMIC DNA]</scope>
    <source>
        <strain evidence="6 7">MPMI6</strain>
    </source>
</reference>
<comment type="caution">
    <text evidence="6">The sequence shown here is derived from an EMBL/GenBank/DDBJ whole genome shotgun (WGS) entry which is preliminary data.</text>
</comment>
<evidence type="ECO:0000313" key="6">
    <source>
        <dbReference type="EMBL" id="MBO4208532.1"/>
    </source>
</evidence>
<protein>
    <submittedName>
        <fullName evidence="6">ABC transporter substrate-binding protein</fullName>
    </submittedName>
</protein>
<dbReference type="RefSeq" id="WP_208815521.1">
    <property type="nucleotide sequence ID" value="NZ_WVUH01000205.1"/>
</dbReference>
<feature type="region of interest" description="Disordered" evidence="3">
    <location>
        <begin position="393"/>
        <end position="420"/>
    </location>
</feature>
<dbReference type="EMBL" id="WVUH01000205">
    <property type="protein sequence ID" value="MBO4208532.1"/>
    <property type="molecule type" value="Genomic_DNA"/>
</dbReference>
<accession>A0ABS3VVI4</accession>
<proteinExistence type="inferred from homology"/>
<dbReference type="InterPro" id="IPR028081">
    <property type="entry name" value="Leu-bd"/>
</dbReference>
<dbReference type="PROSITE" id="PS51257">
    <property type="entry name" value="PROKAR_LIPOPROTEIN"/>
    <property type="match status" value="1"/>
</dbReference>
<feature type="domain" description="Leucine-binding protein" evidence="5">
    <location>
        <begin position="51"/>
        <end position="394"/>
    </location>
</feature>
<dbReference type="Proteomes" id="UP000823521">
    <property type="component" value="Unassembled WGS sequence"/>
</dbReference>
<organism evidence="6 7">
    <name type="scientific">Micromonospora echinofusca</name>
    <dbReference type="NCBI Taxonomy" id="47858"/>
    <lineage>
        <taxon>Bacteria</taxon>
        <taxon>Bacillati</taxon>
        <taxon>Actinomycetota</taxon>
        <taxon>Actinomycetes</taxon>
        <taxon>Micromonosporales</taxon>
        <taxon>Micromonosporaceae</taxon>
        <taxon>Micromonospora</taxon>
    </lineage>
</organism>
<evidence type="ECO:0000256" key="3">
    <source>
        <dbReference type="SAM" id="MobiDB-lite"/>
    </source>
</evidence>
<dbReference type="PANTHER" id="PTHR47235">
    <property type="entry name" value="BLR6548 PROTEIN"/>
    <property type="match status" value="1"/>
</dbReference>
<gene>
    <name evidence="6" type="ORF">GSF22_21330</name>
</gene>
<comment type="similarity">
    <text evidence="1">Belongs to the leucine-binding protein family.</text>
</comment>
<feature type="chain" id="PRO_5046621362" evidence="4">
    <location>
        <begin position="33"/>
        <end position="420"/>
    </location>
</feature>
<sequence length="420" mass="44051">MTAATRARVRRLAGSAAVIALLLAGCSAKSTGADGGTVAGQLHGPGVSADTIRLGILTDLSGPFAPVAKQELAGSQIYWNQRNAAGGVCGRKVVLEVRDHKFSPQDAVSLYTAMREDIAGIQQSIGSPTTAAILDQVEQDSMLTMASSYAGNLLTNPYVVVPGTPYDVETINGVDYLTRARGLAKGAKLGVVYFPGEYGEAVLAGAQKAAEAYGLQLVEQQITPQTTDMTSVLAGLRSAAVHHVVLGTASAQVVSLASLAKSTTYDLTVLVTNILSPGALQTPARQALESNVVLSTNSAPYATPSPDAEKVRAEYEKTHPQEQPTTFVNLGYVMGVIYDRTLTKACENDDLSRAGIANAYRSLGKLEFGGVHVTLDFGKQAEPPSRETYIVKPDGAAKGGTSVLEGPFTSQAARDYQPKY</sequence>
<name>A0ABS3VVI4_MICEH</name>
<evidence type="ECO:0000313" key="7">
    <source>
        <dbReference type="Proteomes" id="UP000823521"/>
    </source>
</evidence>
<keyword evidence="2 4" id="KW-0732">Signal</keyword>
<dbReference type="InterPro" id="IPR028082">
    <property type="entry name" value="Peripla_BP_I"/>
</dbReference>
<dbReference type="Gene3D" id="3.40.50.2300">
    <property type="match status" value="2"/>
</dbReference>
<keyword evidence="7" id="KW-1185">Reference proteome</keyword>
<feature type="signal peptide" evidence="4">
    <location>
        <begin position="1"/>
        <end position="32"/>
    </location>
</feature>